<feature type="domain" description="SLH" evidence="1">
    <location>
        <begin position="284"/>
        <end position="347"/>
    </location>
</feature>
<dbReference type="Proteomes" id="UP000318834">
    <property type="component" value="Unassembled WGS sequence"/>
</dbReference>
<proteinExistence type="predicted"/>
<accession>A0A537J114</accession>
<reference evidence="2 3" key="1">
    <citation type="journal article" date="2019" name="Nat. Microbiol.">
        <title>Mediterranean grassland soil C-N compound turnover is dependent on rainfall and depth, and is mediated by genomically divergent microorganisms.</title>
        <authorList>
            <person name="Diamond S."/>
            <person name="Andeer P.F."/>
            <person name="Li Z."/>
            <person name="Crits-Christoph A."/>
            <person name="Burstein D."/>
            <person name="Anantharaman K."/>
            <person name="Lane K.R."/>
            <person name="Thomas B.C."/>
            <person name="Pan C."/>
            <person name="Northen T.R."/>
            <person name="Banfield J.F."/>
        </authorList>
    </citation>
    <scope>NUCLEOTIDE SEQUENCE [LARGE SCALE GENOMIC DNA]</scope>
    <source>
        <strain evidence="2">NP_8</strain>
    </source>
</reference>
<dbReference type="EMBL" id="VBAP01000005">
    <property type="protein sequence ID" value="TMI77217.1"/>
    <property type="molecule type" value="Genomic_DNA"/>
</dbReference>
<protein>
    <recommendedName>
        <fullName evidence="1">SLH domain-containing protein</fullName>
    </recommendedName>
</protein>
<dbReference type="InterPro" id="IPR038144">
    <property type="entry name" value="IPI"/>
</dbReference>
<organism evidence="2 3">
    <name type="scientific">Candidatus Segetimicrobium genomatis</name>
    <dbReference type="NCBI Taxonomy" id="2569760"/>
    <lineage>
        <taxon>Bacteria</taxon>
        <taxon>Bacillati</taxon>
        <taxon>Candidatus Sysuimicrobiota</taxon>
        <taxon>Candidatus Sysuimicrobiia</taxon>
        <taxon>Candidatus Sysuimicrobiales</taxon>
        <taxon>Candidatus Segetimicrobiaceae</taxon>
        <taxon>Candidatus Segetimicrobium</taxon>
    </lineage>
</organism>
<dbReference type="Pfam" id="PF12690">
    <property type="entry name" value="BsuPI"/>
    <property type="match status" value="1"/>
</dbReference>
<comment type="caution">
    <text evidence="2">The sequence shown here is derived from an EMBL/GenBank/DDBJ whole genome shotgun (WGS) entry which is preliminary data.</text>
</comment>
<feature type="domain" description="SLH" evidence="1">
    <location>
        <begin position="27"/>
        <end position="89"/>
    </location>
</feature>
<dbReference type="PROSITE" id="PS51272">
    <property type="entry name" value="SLH"/>
    <property type="match status" value="2"/>
</dbReference>
<dbReference type="AlphaFoldDB" id="A0A537J114"/>
<dbReference type="InterPro" id="IPR020481">
    <property type="entry name" value="Intracell_prot_inh_BsuPI"/>
</dbReference>
<evidence type="ECO:0000259" key="1">
    <source>
        <dbReference type="PROSITE" id="PS51272"/>
    </source>
</evidence>
<dbReference type="InterPro" id="IPR001119">
    <property type="entry name" value="SLH_dom"/>
</dbReference>
<gene>
    <name evidence="2" type="ORF">E6H05_00865</name>
</gene>
<dbReference type="Gene3D" id="2.60.40.2360">
    <property type="entry name" value="Intracellular proteinase inhibitor BsuPI"/>
    <property type="match status" value="1"/>
</dbReference>
<evidence type="ECO:0000313" key="2">
    <source>
        <dbReference type="EMBL" id="TMI77217.1"/>
    </source>
</evidence>
<dbReference type="Pfam" id="PF00395">
    <property type="entry name" value="SLH"/>
    <property type="match status" value="3"/>
</dbReference>
<sequence length="418" mass="45290">MKTRTNRTLRLRGWGTLVLVAMIVAPAWGAIFTDIAGLPAQRAIERLAAKGIFKIGTDKFMPAGTVPRGEFAVLLARVLGASGQGVPLPAFKDTAEIPKEMQPAVAAITNLGSVSPVRAEVRKGALVYTLTTDKPVYGPTDNLELRFTISNTGTTDVKFEFANSQFFDFVIKNTDGVEVARWSLGRAFLPMSVPITLAAGKAFDYATQWKQLDQNDEPVPPGRYELIAVQTTKQDPTTLSLALYRGALPAYPDNTFRPKADVSRLDLAAVIVRAMGLGESPAQPPAVSDAAEIPAQSRGTVGVAIEKGLVPIWPDRTFRPAQPATRADVAWALDKVMDQLGRYDFSKGMLKDIRVGTPTLMVIEELNKAQRTFRVARANAVYRNNAVAELKDLHPGDTLLFLKVGDVGDVAYIEAIGK</sequence>
<name>A0A537J114_9BACT</name>
<evidence type="ECO:0000313" key="3">
    <source>
        <dbReference type="Proteomes" id="UP000318834"/>
    </source>
</evidence>